<dbReference type="PANTHER" id="PTHR19303:SF26">
    <property type="entry name" value="TIGGER TRANSPOSABLE ELEMENT-DERIVED PROTEIN 1"/>
    <property type="match status" value="1"/>
</dbReference>
<dbReference type="InterPro" id="IPR050863">
    <property type="entry name" value="CenT-Element_Derived"/>
</dbReference>
<feature type="domain" description="HTH CENPB-type" evidence="4">
    <location>
        <begin position="72"/>
        <end position="152"/>
    </location>
</feature>
<keyword evidence="3" id="KW-0539">Nucleus</keyword>
<dbReference type="GeneID" id="108563966"/>
<accession>A0ABM1MUQ1</accession>
<evidence type="ECO:0000256" key="2">
    <source>
        <dbReference type="ARBA" id="ARBA00023125"/>
    </source>
</evidence>
<proteinExistence type="predicted"/>
<dbReference type="PANTHER" id="PTHR19303">
    <property type="entry name" value="TRANSPOSON"/>
    <property type="match status" value="1"/>
</dbReference>
<dbReference type="SUPFAM" id="SSF46689">
    <property type="entry name" value="Homeodomain-like"/>
    <property type="match status" value="2"/>
</dbReference>
<dbReference type="RefSeq" id="XP_017778301.1">
    <property type="nucleotide sequence ID" value="XM_017922812.1"/>
</dbReference>
<organism evidence="5 6">
    <name type="scientific">Nicrophorus vespilloides</name>
    <name type="common">Boreal carrion beetle</name>
    <dbReference type="NCBI Taxonomy" id="110193"/>
    <lineage>
        <taxon>Eukaryota</taxon>
        <taxon>Metazoa</taxon>
        <taxon>Ecdysozoa</taxon>
        <taxon>Arthropoda</taxon>
        <taxon>Hexapoda</taxon>
        <taxon>Insecta</taxon>
        <taxon>Pterygota</taxon>
        <taxon>Neoptera</taxon>
        <taxon>Endopterygota</taxon>
        <taxon>Coleoptera</taxon>
        <taxon>Polyphaga</taxon>
        <taxon>Staphyliniformia</taxon>
        <taxon>Silphidae</taxon>
        <taxon>Nicrophorinae</taxon>
        <taxon>Nicrophorus</taxon>
    </lineage>
</organism>
<gene>
    <name evidence="6" type="primary">LOC108563966</name>
</gene>
<keyword evidence="2" id="KW-0238">DNA-binding</keyword>
<keyword evidence="5" id="KW-1185">Reference proteome</keyword>
<dbReference type="InterPro" id="IPR007889">
    <property type="entry name" value="HTH_Psq"/>
</dbReference>
<dbReference type="Proteomes" id="UP000695000">
    <property type="component" value="Unplaced"/>
</dbReference>
<sequence>MYTSTMDISTKKRRSLSFQTKVEILKLADQGQTTSEIATLYGLNRSTISTILKDKIKILDHVISSGSVDSYIVSKKRGSVIEEMERLLKLWISECSKTNEKLSMEKVQSKALSLYEELKIKRGEHAGDVLPFLASSGWYYRFRARTKITGFSHVQTDRTTQENTVDDLIKLKNSSTIVTKNKRRRKTNEVKAPANLPVVKDEFYYFALDIAAKLRQHSYDTASKLKQNIEELIDKHKGKIRRSRVINTNIEPENGEFGTWQFVKCEMNEADDCDYDESEFVTMKCESPDEIGAIEEDDKTMEECDVNLEPSIKVEIISD</sequence>
<evidence type="ECO:0000313" key="6">
    <source>
        <dbReference type="RefSeq" id="XP_017778301.1"/>
    </source>
</evidence>
<evidence type="ECO:0000256" key="1">
    <source>
        <dbReference type="ARBA" id="ARBA00004123"/>
    </source>
</evidence>
<name>A0ABM1MUQ1_NICVS</name>
<dbReference type="Pfam" id="PF03221">
    <property type="entry name" value="HTH_Tnp_Tc5"/>
    <property type="match status" value="1"/>
</dbReference>
<reference evidence="6" key="1">
    <citation type="submission" date="2025-08" db="UniProtKB">
        <authorList>
            <consortium name="RefSeq"/>
        </authorList>
    </citation>
    <scope>IDENTIFICATION</scope>
    <source>
        <tissue evidence="6">Whole Larva</tissue>
    </source>
</reference>
<dbReference type="Pfam" id="PF04218">
    <property type="entry name" value="CENP-B_N"/>
    <property type="match status" value="1"/>
</dbReference>
<protein>
    <submittedName>
        <fullName evidence="6">Uncharacterized protein LOC108563966</fullName>
    </submittedName>
</protein>
<dbReference type="InterPro" id="IPR006600">
    <property type="entry name" value="HTH_CenpB_DNA-bd_dom"/>
</dbReference>
<dbReference type="Gene3D" id="1.10.10.60">
    <property type="entry name" value="Homeodomain-like"/>
    <property type="match status" value="2"/>
</dbReference>
<evidence type="ECO:0000259" key="4">
    <source>
        <dbReference type="PROSITE" id="PS51253"/>
    </source>
</evidence>
<dbReference type="PROSITE" id="PS51253">
    <property type="entry name" value="HTH_CENPB"/>
    <property type="match status" value="1"/>
</dbReference>
<dbReference type="InterPro" id="IPR009057">
    <property type="entry name" value="Homeodomain-like_sf"/>
</dbReference>
<evidence type="ECO:0000313" key="5">
    <source>
        <dbReference type="Proteomes" id="UP000695000"/>
    </source>
</evidence>
<evidence type="ECO:0000256" key="3">
    <source>
        <dbReference type="ARBA" id="ARBA00023242"/>
    </source>
</evidence>
<comment type="subcellular location">
    <subcellularLocation>
        <location evidence="1">Nucleus</location>
    </subcellularLocation>
</comment>